<reference evidence="3 4" key="1">
    <citation type="submission" date="2019-07" db="EMBL/GenBank/DDBJ databases">
        <authorList>
            <person name="Jastrzebski P J."/>
            <person name="Paukszto L."/>
            <person name="Jastrzebski P J."/>
        </authorList>
    </citation>
    <scope>NUCLEOTIDE SEQUENCE [LARGE SCALE GENOMIC DNA]</scope>
    <source>
        <strain evidence="3 4">WMS-il1</strain>
    </source>
</reference>
<feature type="compositionally biased region" description="Basic and acidic residues" evidence="1">
    <location>
        <begin position="2146"/>
        <end position="2161"/>
    </location>
</feature>
<feature type="compositionally biased region" description="Polar residues" evidence="1">
    <location>
        <begin position="855"/>
        <end position="866"/>
    </location>
</feature>
<feature type="compositionally biased region" description="Polar residues" evidence="1">
    <location>
        <begin position="666"/>
        <end position="678"/>
    </location>
</feature>
<dbReference type="Pfam" id="PF25040">
    <property type="entry name" value="BLTP1_C"/>
    <property type="match status" value="6"/>
</dbReference>
<feature type="region of interest" description="Disordered" evidence="1">
    <location>
        <begin position="597"/>
        <end position="678"/>
    </location>
</feature>
<dbReference type="EMBL" id="CABIJS010000244">
    <property type="protein sequence ID" value="VUZ47579.1"/>
    <property type="molecule type" value="Genomic_DNA"/>
</dbReference>
<feature type="compositionally biased region" description="Acidic residues" evidence="1">
    <location>
        <begin position="1389"/>
        <end position="1406"/>
    </location>
</feature>
<feature type="region of interest" description="Disordered" evidence="1">
    <location>
        <begin position="218"/>
        <end position="261"/>
    </location>
</feature>
<feature type="compositionally biased region" description="Low complexity" evidence="1">
    <location>
        <begin position="1278"/>
        <end position="1297"/>
    </location>
</feature>
<feature type="compositionally biased region" description="Polar residues" evidence="1">
    <location>
        <begin position="218"/>
        <end position="231"/>
    </location>
</feature>
<feature type="compositionally biased region" description="Low complexity" evidence="1">
    <location>
        <begin position="1048"/>
        <end position="1059"/>
    </location>
</feature>
<feature type="region of interest" description="Disordered" evidence="1">
    <location>
        <begin position="1652"/>
        <end position="1687"/>
    </location>
</feature>
<feature type="compositionally biased region" description="Basic and acidic residues" evidence="1">
    <location>
        <begin position="616"/>
        <end position="645"/>
    </location>
</feature>
<dbReference type="GO" id="GO:0098793">
    <property type="term" value="C:presynapse"/>
    <property type="evidence" value="ECO:0007669"/>
    <property type="project" value="GOC"/>
</dbReference>
<feature type="domain" description="Bridge-like lipid transfer protein family member 1 C-terminal" evidence="2">
    <location>
        <begin position="1497"/>
        <end position="2337"/>
    </location>
</feature>
<dbReference type="PANTHER" id="PTHR31640:SF1">
    <property type="entry name" value="BRIDGE-LIKE LIPID TRANSFER PROTEIN FAMILY MEMBER 1"/>
    <property type="match status" value="1"/>
</dbReference>
<feature type="compositionally biased region" description="Polar residues" evidence="1">
    <location>
        <begin position="1665"/>
        <end position="1680"/>
    </location>
</feature>
<dbReference type="SMART" id="SM01220">
    <property type="entry name" value="FSA_C"/>
    <property type="match status" value="1"/>
</dbReference>
<feature type="region of interest" description="Disordered" evidence="1">
    <location>
        <begin position="1033"/>
        <end position="1059"/>
    </location>
</feature>
<feature type="region of interest" description="Disordered" evidence="1">
    <location>
        <begin position="839"/>
        <end position="876"/>
    </location>
</feature>
<feature type="compositionally biased region" description="Low complexity" evidence="1">
    <location>
        <begin position="1475"/>
        <end position="1492"/>
    </location>
</feature>
<dbReference type="GO" id="GO:0048488">
    <property type="term" value="P:synaptic vesicle endocytosis"/>
    <property type="evidence" value="ECO:0007669"/>
    <property type="project" value="TreeGrafter"/>
</dbReference>
<keyword evidence="4" id="KW-1185">Reference proteome</keyword>
<evidence type="ECO:0000259" key="2">
    <source>
        <dbReference type="SMART" id="SM01220"/>
    </source>
</evidence>
<feature type="compositionally biased region" description="Polar residues" evidence="1">
    <location>
        <begin position="358"/>
        <end position="378"/>
    </location>
</feature>
<evidence type="ECO:0000313" key="3">
    <source>
        <dbReference type="EMBL" id="VUZ47579.1"/>
    </source>
</evidence>
<evidence type="ECO:0000313" key="4">
    <source>
        <dbReference type="Proteomes" id="UP000321570"/>
    </source>
</evidence>
<accession>A0A564YKV3</accession>
<feature type="region of interest" description="Disordered" evidence="1">
    <location>
        <begin position="2342"/>
        <end position="2364"/>
    </location>
</feature>
<feature type="region of interest" description="Disordered" evidence="1">
    <location>
        <begin position="2140"/>
        <end position="2173"/>
    </location>
</feature>
<feature type="region of interest" description="Disordered" evidence="1">
    <location>
        <begin position="119"/>
        <end position="156"/>
    </location>
</feature>
<feature type="compositionally biased region" description="Basic and acidic residues" evidence="1">
    <location>
        <begin position="2030"/>
        <end position="2043"/>
    </location>
</feature>
<feature type="region of interest" description="Disordered" evidence="1">
    <location>
        <begin position="2030"/>
        <end position="2087"/>
    </location>
</feature>
<feature type="compositionally biased region" description="Polar residues" evidence="1">
    <location>
        <begin position="1"/>
        <end position="31"/>
    </location>
</feature>
<feature type="compositionally biased region" description="Pro residues" evidence="1">
    <location>
        <begin position="417"/>
        <end position="427"/>
    </location>
</feature>
<protein>
    <recommendedName>
        <fullName evidence="2">Bridge-like lipid transfer protein family member 1 C-terminal domain-containing protein</fullName>
    </recommendedName>
</protein>
<dbReference type="InterPro" id="IPR056742">
    <property type="entry name" value="BLTP1_C"/>
</dbReference>
<feature type="region of interest" description="Disordered" evidence="1">
    <location>
        <begin position="1274"/>
        <end position="1297"/>
    </location>
</feature>
<dbReference type="InterPro" id="IPR033616">
    <property type="entry name" value="BLTP1"/>
</dbReference>
<organism evidence="3 4">
    <name type="scientific">Hymenolepis diminuta</name>
    <name type="common">Rat tapeworm</name>
    <dbReference type="NCBI Taxonomy" id="6216"/>
    <lineage>
        <taxon>Eukaryota</taxon>
        <taxon>Metazoa</taxon>
        <taxon>Spiralia</taxon>
        <taxon>Lophotrochozoa</taxon>
        <taxon>Platyhelminthes</taxon>
        <taxon>Cestoda</taxon>
        <taxon>Eucestoda</taxon>
        <taxon>Cyclophyllidea</taxon>
        <taxon>Hymenolepididae</taxon>
        <taxon>Hymenolepis</taxon>
    </lineage>
</organism>
<dbReference type="PANTHER" id="PTHR31640">
    <property type="entry name" value="TRANSMEMBRANE PROTEIN KIAA1109"/>
    <property type="match status" value="1"/>
</dbReference>
<feature type="region of interest" description="Disordered" evidence="1">
    <location>
        <begin position="1368"/>
        <end position="1424"/>
    </location>
</feature>
<name>A0A564YKV3_HYMDI</name>
<gene>
    <name evidence="3" type="ORF">WMSIL1_LOCUS7055</name>
</gene>
<sequence>MAGEQQPWQTGSMTQGGSLYSRQPSQHYSQQPPVPRRCSNSVISADPLIDPDSAQVNQLPVSTRFSFRLKFGGILLLAKTSNGAVKFETSEMHVELSNRIGRTHTSWYTDSSSSFSAARPHADVAASTPPTVKKEEKSQLARGDSTSRHQAPSETMSLTSSESILIYAKIDHLSIELGHLDQDVFYEVWDQEFRTLAFFRTAIALRSLLAEEVSPQNTSMGATNATSTTHRNAPFGLRSTDETAARTGHSRSVPPRIDGEASTATTPVFEAAGLPYSGTTSGASSVVITPLDDCGGSNTGGGSIGSTMGQEAFLVLLRRPIIWVKPSAFDRAILIWMVYNSEFAKWNEHLQQLDALSSEATTSSPRGTERTQYTTSAVPPSLALYTPPERPLRSAATPSLSSPSDSSSTAGSLPKRAPAPGPAPQQQPPLSAGPILFFQLNVEDLGICLPTNIFQLGLQSMEVDSRTALVLTLEQSRISACLRGSLVSEGEFTDFCLRFDDDFNVGSDDWKPDKARSTVTVKKDNHLVVMNGCVVPSGTFQVCWKAVEALRAEERGRWLLKIQYEMRGLDVHMDDNIGRRLNALFEILTTVASAENDLQPNSAGGTAAGCEAPGEDELRKSPGPDEGESRDKSSLKPSSIDKDGENIFESTLSVGRSKAPEHHPSEVSNLDTHQQQASQYRRFKWSNLRRKATMTAYATGDLRRTNSLVKEERKYENSQRFNSGLTSPTPTYDDVDIVSATGSSNALGFSASSRTGSIYFDAEDRASAVAVRLDTPTDAKTADWGSHIADIFLPHILRKLRDERRFSRSRSIPTPTSPTHFYDTYSLQEESLLEGLEGLGELRHPPTPPPRKHTSASSVLKSSGQQPLDRLPSVEEPPRSSLLLELDVNIHVDSGRCGLHPRLPKQEGGGATCLGGRSLWPTSPAIGCPSSPQDDLYKAYLNRYKRQLSQDPLLKPTDVSVFYLPALDVGLHYKSNTNYDIRNQQPYGNTVDDTRTAKLKPVTSEGERTIVTDLNETLIGSIDATDEATRVDEGGIDGGVRSNEATRRTTTTTNNAQTGTLDVGRSADLYASVVLQKLPQTLIVHPGLLDFLEQALENLPASAFGSESDDAQSNQPNSSVQLNDALMTSTKALMVDVVVHLRIQPSSIRFLCLPDSQMQCLISLPSLNVIFSTERLAEENFKNTDGKPATRFSIPVDLADDIILGDLVSASGLNVTAILNEFRMSVFHPYGGGIGGGLRPNPETDGTSPGDSLTLKVRDIRLNISRTVQTNIVGQQASQTSQSLPHPSSSSSVTTTTDVRAATATMTSYVTASSGANSVSLHNIVRFSGVIDIGVAEFRCDTRRSLEILHLPKAWYRSSLARALFIGKDSKIPQPEPTDTTEQPKSDTDAAEDDNDDVLSEDEVPEEVSKGRPIPPSAPADSSLANWLQKGPRLRSKVRASAGTAAAPIKLSTGTAERLSIRRSATAPREDMSASVPTQSVSTTTTLPPSLQHYSDPTGVLPSSTSRGYSRVVSWQALPIFYAKIGHLDIRTYMGSAMGRTKLDVRNVFCDGRLYQDSSKRRHGSLGAGVHLCQFNSEQGIVGGEFTLLDLESRVHFKEDPRYDPQHSAELLIQGFQLRIEYMNTNIVFLRLNQAEMYLNDEWKLREASHLSISPSSGDTKEHGSSTVPASRKFSTTAGAQESDEAAAGNIGAPPVYVMIAGEVKWDQLQVAIARTTTVDLVRSARKVREYFEEQLREGRNSWIGQGDYLLRPENSSIATNGTLGDGLSLPTESGETFEVIEPAAMSAALGFSCTESNVDNLLQRHWQKPMLEGIRACLVQIGAQAPLVRRSLLESIAPPDESSVPPVLGGSLQLAGNSLALACFAGTFRSAPDWAVFNMQHPTICFETEAQREPRQGQKSEPGRASTMNKKSVAFVCEDNPERLPQSIDEVGGWLNVRQVLSFDLGHQLQYRPQTAYVLRVRRGREQNPVKLLVTPTIAEWLEFMFMAVDITVLSHVRGANPHYIGDVVKLTKFAVDFAPYTPLTTDSFRPRLDPTKSRVTLDRPSTSTVTTTTATATSPTSGIAASGGGASGSLPVTAPTRPNPLKPPIEAEILFVLPSVSMRLTSDQRQSMAHPRPAELLVFARDLQHEKAISSLADTAATKVSDRVDESNNSREGQERSGSSGKDIDERDLPEGLSAKVHLSFQTDLHGVIQLGLLDVPWLPFLIKSYIDEQMNDVENMATPDPSYAVTPRTLELAKEGLLPGSRGASAAATTVNTASPIMKDLRSYDVIHWSLSPECRLLLASNIDVPAIDKFLESIGFHRARTTIPKWLQRGVLDHLDSAVAGMVHASLRLVDEERKEQRRREKEEKSKENRLIEYEY</sequence>
<proteinExistence type="predicted"/>
<evidence type="ECO:0000256" key="1">
    <source>
        <dbReference type="SAM" id="MobiDB-lite"/>
    </source>
</evidence>
<feature type="region of interest" description="Disordered" evidence="1">
    <location>
        <begin position="1456"/>
        <end position="1502"/>
    </location>
</feature>
<dbReference type="Proteomes" id="UP000321570">
    <property type="component" value="Unassembled WGS sequence"/>
</dbReference>
<feature type="compositionally biased region" description="Low complexity" evidence="1">
    <location>
        <begin position="394"/>
        <end position="414"/>
    </location>
</feature>
<feature type="compositionally biased region" description="Low complexity" evidence="1">
    <location>
        <begin position="2047"/>
        <end position="2066"/>
    </location>
</feature>
<feature type="region of interest" description="Disordered" evidence="1">
    <location>
        <begin position="358"/>
        <end position="430"/>
    </location>
</feature>
<feature type="region of interest" description="Disordered" evidence="1">
    <location>
        <begin position="1"/>
        <end position="50"/>
    </location>
</feature>